<sequence length="213" mass="23871">MMGFSSSGSRLTLEGYNSTQLILEAFNLKSYQVSWSSEAKRKDDIYYDIAAKAEGDAAPTKREFRQMLQTLLAQRFNLKFHPENKEMPVYLLVVGRNGQKIKSSAPDASEGGLFGVHGRNQTIAMPRESMVSLADDIRNTFMVDRPIVDRTGLTGAYDIKLEATPEFRIEHNPQPEDISVFTAVQEQLGLKLEPAKADVQVLMVDRIENPSDN</sequence>
<reference evidence="1 2" key="1">
    <citation type="submission" date="2020-08" db="EMBL/GenBank/DDBJ databases">
        <title>Genomic Encyclopedia of Type Strains, Phase IV (KMG-V): Genome sequencing to study the core and pangenomes of soil and plant-associated prokaryotes.</title>
        <authorList>
            <person name="Whitman W."/>
        </authorList>
    </citation>
    <scope>NUCLEOTIDE SEQUENCE [LARGE SCALE GENOMIC DNA]</scope>
    <source>
        <strain evidence="1 2">M8UP14</strain>
    </source>
</reference>
<dbReference type="AlphaFoldDB" id="A0A7W7ZBK5"/>
<dbReference type="NCBIfam" id="TIGR03435">
    <property type="entry name" value="Soli_TIGR03435"/>
    <property type="match status" value="1"/>
</dbReference>
<accession>A0A7W7ZBK5</accession>
<proteinExistence type="predicted"/>
<evidence type="ECO:0000313" key="1">
    <source>
        <dbReference type="EMBL" id="MBB5056828.1"/>
    </source>
</evidence>
<organism evidence="1 2">
    <name type="scientific">Granulicella aggregans</name>
    <dbReference type="NCBI Taxonomy" id="474949"/>
    <lineage>
        <taxon>Bacteria</taxon>
        <taxon>Pseudomonadati</taxon>
        <taxon>Acidobacteriota</taxon>
        <taxon>Terriglobia</taxon>
        <taxon>Terriglobales</taxon>
        <taxon>Acidobacteriaceae</taxon>
        <taxon>Granulicella</taxon>
    </lineage>
</organism>
<comment type="caution">
    <text evidence="1">The sequence shown here is derived from an EMBL/GenBank/DDBJ whole genome shotgun (WGS) entry which is preliminary data.</text>
</comment>
<evidence type="ECO:0000313" key="2">
    <source>
        <dbReference type="Proteomes" id="UP000540989"/>
    </source>
</evidence>
<dbReference type="EMBL" id="JACHIP010000002">
    <property type="protein sequence ID" value="MBB5056828.1"/>
    <property type="molecule type" value="Genomic_DNA"/>
</dbReference>
<dbReference type="Pfam" id="PF12543">
    <property type="entry name" value="DUF3738"/>
    <property type="match status" value="1"/>
</dbReference>
<protein>
    <submittedName>
        <fullName evidence="1">Uncharacterized protein (TIGR03435 family)</fullName>
    </submittedName>
</protein>
<keyword evidence="2" id="KW-1185">Reference proteome</keyword>
<dbReference type="Proteomes" id="UP000540989">
    <property type="component" value="Unassembled WGS sequence"/>
</dbReference>
<dbReference type="InterPro" id="IPR017801">
    <property type="entry name" value="DUF3738"/>
</dbReference>
<gene>
    <name evidence="1" type="ORF">HDF16_001513</name>
</gene>
<name>A0A7W7ZBK5_9BACT</name>